<dbReference type="EMBL" id="JBHSWU010000170">
    <property type="protein sequence ID" value="MFC6724394.1"/>
    <property type="molecule type" value="Genomic_DNA"/>
</dbReference>
<protein>
    <submittedName>
        <fullName evidence="2">tRNA(Ile2) 2-agmatinylcytidine synthetase</fullName>
    </submittedName>
</protein>
<keyword evidence="3" id="KW-1185">Reference proteome</keyword>
<accession>A0ABD5RY86</accession>
<dbReference type="Proteomes" id="UP001596328">
    <property type="component" value="Unassembled WGS sequence"/>
</dbReference>
<organism evidence="2 3">
    <name type="scientific">Halobium palmae</name>
    <dbReference type="NCBI Taxonomy" id="1776492"/>
    <lineage>
        <taxon>Archaea</taxon>
        <taxon>Methanobacteriati</taxon>
        <taxon>Methanobacteriota</taxon>
        <taxon>Stenosarchaea group</taxon>
        <taxon>Halobacteria</taxon>
        <taxon>Halobacteriales</taxon>
        <taxon>Haloferacaceae</taxon>
        <taxon>Halobium</taxon>
    </lineage>
</organism>
<evidence type="ECO:0000313" key="2">
    <source>
        <dbReference type="EMBL" id="MFC6724394.1"/>
    </source>
</evidence>
<evidence type="ECO:0000259" key="1">
    <source>
        <dbReference type="Pfam" id="PF22641"/>
    </source>
</evidence>
<dbReference type="Gene3D" id="3.30.70.2200">
    <property type="match status" value="1"/>
</dbReference>
<gene>
    <name evidence="2" type="ORF">ACFQE1_08410</name>
</gene>
<name>A0ABD5RY86_9EURY</name>
<dbReference type="AlphaFoldDB" id="A0ABD5RY86"/>
<comment type="caution">
    <text evidence="2">The sequence shown here is derived from an EMBL/GenBank/DDBJ whole genome shotgun (WGS) entry which is preliminary data.</text>
</comment>
<dbReference type="Pfam" id="PF22641">
    <property type="entry name" value="TiaS_TCKD"/>
    <property type="match status" value="1"/>
</dbReference>
<sequence length="44" mass="4917">MTIIGLDDTDSRERGMCTTYLAARVAEAVVDRGGRIHDRLLVRL</sequence>
<feature type="domain" description="TiaS-like TCKD" evidence="1">
    <location>
        <begin position="3"/>
        <end position="44"/>
    </location>
</feature>
<evidence type="ECO:0000313" key="3">
    <source>
        <dbReference type="Proteomes" id="UP001596328"/>
    </source>
</evidence>
<reference evidence="2 3" key="1">
    <citation type="journal article" date="2019" name="Int. J. Syst. Evol. Microbiol.">
        <title>The Global Catalogue of Microorganisms (GCM) 10K type strain sequencing project: providing services to taxonomists for standard genome sequencing and annotation.</title>
        <authorList>
            <consortium name="The Broad Institute Genomics Platform"/>
            <consortium name="The Broad Institute Genome Sequencing Center for Infectious Disease"/>
            <person name="Wu L."/>
            <person name="Ma J."/>
        </authorList>
    </citation>
    <scope>NUCLEOTIDE SEQUENCE [LARGE SCALE GENOMIC DNA]</scope>
    <source>
        <strain evidence="2 3">NBRC 111368</strain>
    </source>
</reference>
<feature type="non-terminal residue" evidence="2">
    <location>
        <position position="44"/>
    </location>
</feature>
<proteinExistence type="predicted"/>
<dbReference type="InterPro" id="IPR053870">
    <property type="entry name" value="TiaS-like_TCKD"/>
</dbReference>